<evidence type="ECO:0000313" key="5">
    <source>
        <dbReference type="RefSeq" id="XP_014674171.1"/>
    </source>
</evidence>
<feature type="compositionally biased region" description="Pro residues" evidence="2">
    <location>
        <begin position="270"/>
        <end position="282"/>
    </location>
</feature>
<keyword evidence="4" id="KW-1185">Reference proteome</keyword>
<feature type="compositionally biased region" description="Basic and acidic residues" evidence="2">
    <location>
        <begin position="163"/>
        <end position="178"/>
    </location>
</feature>
<keyword evidence="1" id="KW-0862">Zinc</keyword>
<feature type="domain" description="C2H2-type" evidence="3">
    <location>
        <begin position="9"/>
        <end position="32"/>
    </location>
</feature>
<dbReference type="RefSeq" id="XP_014674171.1">
    <property type="nucleotide sequence ID" value="XM_014818685.1"/>
</dbReference>
<feature type="compositionally biased region" description="Polar residues" evidence="2">
    <location>
        <begin position="327"/>
        <end position="338"/>
    </location>
</feature>
<accession>A0ABM1EPQ0</accession>
<dbReference type="GeneID" id="106814375"/>
<proteinExistence type="predicted"/>
<sequence>METTSTTYYRCLACGECFFTESSFARHSRTVHCKVLVCRGHDAEPSGETFLRHALSLAAVKMEPPDDVAEDRPCASAPAPARDVAYGVHATDDGSDAISSDPVVVTTDDGVAACAGPVAADDDKGMIALEECGFLAADLRAGAPLPAAASRLEDFLSGIAPASRDERGNPARGRDDACKRRRHETHDNNGGGGGGGGGGDLARGRPPQAGLGMDGGALSVHAREDATWDRVAADDGAGAGGRLDYEHVESLLRDELPLSSIGGWPQLAPEWPPDEPPPPPPRAAARTRDGRDAAAAARLRTFDNAASSRNPRRSTTADPAPCRSPRSRTTLARSTQWRRQAASRRQTDDGSCRRPTFPVMQ</sequence>
<keyword evidence="1" id="KW-0863">Zinc-finger</keyword>
<evidence type="ECO:0000256" key="1">
    <source>
        <dbReference type="PROSITE-ProRule" id="PRU00042"/>
    </source>
</evidence>
<feature type="region of interest" description="Disordered" evidence="2">
    <location>
        <begin position="263"/>
        <end position="361"/>
    </location>
</feature>
<evidence type="ECO:0000259" key="3">
    <source>
        <dbReference type="PROSITE" id="PS50157"/>
    </source>
</evidence>
<name>A0ABM1EPQ0_PRICU</name>
<evidence type="ECO:0000256" key="2">
    <source>
        <dbReference type="SAM" id="MobiDB-lite"/>
    </source>
</evidence>
<dbReference type="PROSITE" id="PS00028">
    <property type="entry name" value="ZINC_FINGER_C2H2_1"/>
    <property type="match status" value="1"/>
</dbReference>
<dbReference type="PROSITE" id="PS50157">
    <property type="entry name" value="ZINC_FINGER_C2H2_2"/>
    <property type="match status" value="1"/>
</dbReference>
<keyword evidence="1" id="KW-0479">Metal-binding</keyword>
<feature type="region of interest" description="Disordered" evidence="2">
    <location>
        <begin position="160"/>
        <end position="215"/>
    </location>
</feature>
<feature type="compositionally biased region" description="Polar residues" evidence="2">
    <location>
        <begin position="304"/>
        <end position="317"/>
    </location>
</feature>
<reference evidence="5" key="1">
    <citation type="submission" date="2025-08" db="UniProtKB">
        <authorList>
            <consortium name="RefSeq"/>
        </authorList>
    </citation>
    <scope>IDENTIFICATION</scope>
</reference>
<protein>
    <submittedName>
        <fullName evidence="5">Uncharacterized protein LOC106814375</fullName>
    </submittedName>
</protein>
<feature type="compositionally biased region" description="Gly residues" evidence="2">
    <location>
        <begin position="189"/>
        <end position="201"/>
    </location>
</feature>
<gene>
    <name evidence="5" type="primary">LOC106814375</name>
</gene>
<dbReference type="InterPro" id="IPR013087">
    <property type="entry name" value="Znf_C2H2_type"/>
</dbReference>
<dbReference type="Proteomes" id="UP000695022">
    <property type="component" value="Unplaced"/>
</dbReference>
<organism evidence="4 5">
    <name type="scientific">Priapulus caudatus</name>
    <name type="common">Priapulid worm</name>
    <dbReference type="NCBI Taxonomy" id="37621"/>
    <lineage>
        <taxon>Eukaryota</taxon>
        <taxon>Metazoa</taxon>
        <taxon>Ecdysozoa</taxon>
        <taxon>Scalidophora</taxon>
        <taxon>Priapulida</taxon>
        <taxon>Priapulimorpha</taxon>
        <taxon>Priapulimorphida</taxon>
        <taxon>Priapulidae</taxon>
        <taxon>Priapulus</taxon>
    </lineage>
</organism>
<evidence type="ECO:0000313" key="4">
    <source>
        <dbReference type="Proteomes" id="UP000695022"/>
    </source>
</evidence>